<feature type="transmembrane region" description="Helical" evidence="1">
    <location>
        <begin position="12"/>
        <end position="33"/>
    </location>
</feature>
<proteinExistence type="predicted"/>
<dbReference type="Proteomes" id="UP000002945">
    <property type="component" value="Unassembled WGS sequence"/>
</dbReference>
<evidence type="ECO:0000313" key="2">
    <source>
        <dbReference type="EMBL" id="EDP94153.1"/>
    </source>
</evidence>
<reference evidence="2 3" key="1">
    <citation type="journal article" date="2011" name="J. Bacteriol.">
        <title>Genome sequence of the algicidal bacterium Kordia algicida OT-1.</title>
        <authorList>
            <person name="Lee H.S."/>
            <person name="Kang S.G."/>
            <person name="Kwon K.K."/>
            <person name="Lee J.H."/>
            <person name="Kim S.J."/>
        </authorList>
    </citation>
    <scope>NUCLEOTIDE SEQUENCE [LARGE SCALE GENOMIC DNA]</scope>
    <source>
        <strain evidence="2 3">OT-1</strain>
    </source>
</reference>
<dbReference type="HOGENOM" id="CLU_2167616_0_0_10"/>
<organism evidence="2 3">
    <name type="scientific">Kordia algicida OT-1</name>
    <dbReference type="NCBI Taxonomy" id="391587"/>
    <lineage>
        <taxon>Bacteria</taxon>
        <taxon>Pseudomonadati</taxon>
        <taxon>Bacteroidota</taxon>
        <taxon>Flavobacteriia</taxon>
        <taxon>Flavobacteriales</taxon>
        <taxon>Flavobacteriaceae</taxon>
        <taxon>Kordia</taxon>
    </lineage>
</organism>
<protein>
    <recommendedName>
        <fullName evidence="4">Type II secretion system protein</fullName>
    </recommendedName>
</protein>
<dbReference type="EMBL" id="ABIB01000026">
    <property type="protein sequence ID" value="EDP94153.1"/>
    <property type="molecule type" value="Genomic_DNA"/>
</dbReference>
<keyword evidence="1" id="KW-0472">Membrane</keyword>
<keyword evidence="3" id="KW-1185">Reference proteome</keyword>
<evidence type="ECO:0008006" key="4">
    <source>
        <dbReference type="Google" id="ProtNLM"/>
    </source>
</evidence>
<keyword evidence="1" id="KW-1133">Transmembrane helix</keyword>
<dbReference type="RefSeq" id="WP_007093523.1">
    <property type="nucleotide sequence ID" value="NZ_CP142125.1"/>
</dbReference>
<dbReference type="OrthoDB" id="1190115at2"/>
<dbReference type="eggNOG" id="ENOG5032RY4">
    <property type="taxonomic scope" value="Bacteria"/>
</dbReference>
<dbReference type="AlphaFoldDB" id="A9CTX1"/>
<gene>
    <name evidence="2" type="ORF">KAOT1_04762</name>
</gene>
<dbReference type="STRING" id="391587.KAOT1_04762"/>
<accession>A9CTX1</accession>
<sequence length="110" mass="12768">MVVLKKIKAATLMETLVATVLIVVIFMVSTFLLNSLFNATVKNNTNAVRTHISELVYLSVHDKLTIPYDDEFENWYISIEKVDKKLIFEAQHKETNKTIRVEQYENYNGQ</sequence>
<name>A9CTX1_9FLAO</name>
<keyword evidence="1" id="KW-0812">Transmembrane</keyword>
<comment type="caution">
    <text evidence="2">The sequence shown here is derived from an EMBL/GenBank/DDBJ whole genome shotgun (WGS) entry which is preliminary data.</text>
</comment>
<evidence type="ECO:0000313" key="3">
    <source>
        <dbReference type="Proteomes" id="UP000002945"/>
    </source>
</evidence>
<evidence type="ECO:0000256" key="1">
    <source>
        <dbReference type="SAM" id="Phobius"/>
    </source>
</evidence>